<feature type="transmembrane region" description="Helical" evidence="1">
    <location>
        <begin position="105"/>
        <end position="122"/>
    </location>
</feature>
<evidence type="ECO:0000256" key="1">
    <source>
        <dbReference type="SAM" id="Phobius"/>
    </source>
</evidence>
<feature type="transmembrane region" description="Helical" evidence="1">
    <location>
        <begin position="155"/>
        <end position="174"/>
    </location>
</feature>
<dbReference type="PATRIC" id="fig|798128.4.peg.390"/>
<dbReference type="GO" id="GO:1902201">
    <property type="term" value="P:negative regulation of bacterial-type flagellum-dependent cell motility"/>
    <property type="evidence" value="ECO:0007669"/>
    <property type="project" value="TreeGrafter"/>
</dbReference>
<dbReference type="EMBL" id="CP003252">
    <property type="protein sequence ID" value="AFH38313.1"/>
    <property type="molecule type" value="Genomic_DNA"/>
</dbReference>
<dbReference type="CDD" id="cd01949">
    <property type="entry name" value="GGDEF"/>
    <property type="match status" value="1"/>
</dbReference>
<proteinExistence type="predicted"/>
<dbReference type="InterPro" id="IPR043128">
    <property type="entry name" value="Rev_trsase/Diguanyl_cyclase"/>
</dbReference>
<organism evidence="3 4">
    <name type="scientific">Thermus thermophilus JL-18</name>
    <dbReference type="NCBI Taxonomy" id="798128"/>
    <lineage>
        <taxon>Bacteria</taxon>
        <taxon>Thermotogati</taxon>
        <taxon>Deinococcota</taxon>
        <taxon>Deinococci</taxon>
        <taxon>Thermales</taxon>
        <taxon>Thermaceae</taxon>
        <taxon>Thermus</taxon>
    </lineage>
</organism>
<feature type="transmembrane region" description="Helical" evidence="1">
    <location>
        <begin position="72"/>
        <end position="93"/>
    </location>
</feature>
<dbReference type="Gene3D" id="3.30.70.270">
    <property type="match status" value="1"/>
</dbReference>
<dbReference type="HOGENOM" id="CLU_000445_11_1_0"/>
<evidence type="ECO:0000313" key="4">
    <source>
        <dbReference type="Proteomes" id="UP000007388"/>
    </source>
</evidence>
<dbReference type="InterPro" id="IPR050469">
    <property type="entry name" value="Diguanylate_Cyclase"/>
</dbReference>
<gene>
    <name evidence="3" type="ORF">TtJL18_0404</name>
</gene>
<dbReference type="InterPro" id="IPR029787">
    <property type="entry name" value="Nucleotide_cyclase"/>
</dbReference>
<accession>H9ZPQ3</accession>
<reference evidence="3 4" key="1">
    <citation type="journal article" date="2013" name="Genome Announc.">
        <title>Whole Genome Sequencing of Thermus oshimai JL-2 and Thermus thermophilus JL-18, Incomplete Denitrifiers from the United States Great Basin.</title>
        <authorList>
            <person name="Murugapiran S.K."/>
            <person name="Huntemann M."/>
            <person name="Wei C.L."/>
            <person name="Han J."/>
            <person name="Detter J.C."/>
            <person name="Han C.S."/>
            <person name="Erkkila T.H."/>
            <person name="Teshima H."/>
            <person name="Chen A."/>
            <person name="Kyrpides N."/>
            <person name="Mavrommatis K."/>
            <person name="Markowitz V."/>
            <person name="Szeto E."/>
            <person name="Ivanova N."/>
            <person name="Pagani I."/>
            <person name="Lam J."/>
            <person name="McDonald A.I."/>
            <person name="Dodsworth J.A."/>
            <person name="Pati A."/>
            <person name="Goodwin L."/>
            <person name="Peters L."/>
            <person name="Pitluck S."/>
            <person name="Woyke T."/>
            <person name="Hedlund B.P."/>
        </authorList>
    </citation>
    <scope>NUCLEOTIDE SEQUENCE [LARGE SCALE GENOMIC DNA]</scope>
    <source>
        <strain evidence="3 4">JL-18</strain>
    </source>
</reference>
<dbReference type="Proteomes" id="UP000007388">
    <property type="component" value="Chromosome"/>
</dbReference>
<feature type="transmembrane region" description="Helical" evidence="1">
    <location>
        <begin position="18"/>
        <end position="36"/>
    </location>
</feature>
<dbReference type="PANTHER" id="PTHR45138">
    <property type="entry name" value="REGULATORY COMPONENTS OF SENSORY TRANSDUCTION SYSTEM"/>
    <property type="match status" value="1"/>
</dbReference>
<dbReference type="STRING" id="798128.TtJL18_0404"/>
<dbReference type="SMART" id="SM00267">
    <property type="entry name" value="GGDEF"/>
    <property type="match status" value="1"/>
</dbReference>
<name>H9ZPQ3_THETH</name>
<dbReference type="NCBIfam" id="TIGR00254">
    <property type="entry name" value="GGDEF"/>
    <property type="match status" value="1"/>
</dbReference>
<evidence type="ECO:0000259" key="2">
    <source>
        <dbReference type="PROSITE" id="PS50887"/>
    </source>
</evidence>
<keyword evidence="1" id="KW-1133">Transmembrane helix</keyword>
<feature type="domain" description="GGDEF" evidence="2">
    <location>
        <begin position="218"/>
        <end position="347"/>
    </location>
</feature>
<dbReference type="SUPFAM" id="SSF55073">
    <property type="entry name" value="Nucleotide cyclase"/>
    <property type="match status" value="1"/>
</dbReference>
<dbReference type="GO" id="GO:0005886">
    <property type="term" value="C:plasma membrane"/>
    <property type="evidence" value="ECO:0007669"/>
    <property type="project" value="TreeGrafter"/>
</dbReference>
<keyword evidence="1" id="KW-0812">Transmembrane</keyword>
<dbReference type="InterPro" id="IPR000160">
    <property type="entry name" value="GGDEF_dom"/>
</dbReference>
<dbReference type="FunFam" id="3.30.70.270:FF:000001">
    <property type="entry name" value="Diguanylate cyclase domain protein"/>
    <property type="match status" value="1"/>
</dbReference>
<dbReference type="GO" id="GO:0043709">
    <property type="term" value="P:cell adhesion involved in single-species biofilm formation"/>
    <property type="evidence" value="ECO:0007669"/>
    <property type="project" value="TreeGrafter"/>
</dbReference>
<dbReference type="RefSeq" id="WP_014629087.1">
    <property type="nucleotide sequence ID" value="NC_017587.1"/>
</dbReference>
<feature type="transmembrane region" description="Helical" evidence="1">
    <location>
        <begin position="129"/>
        <end position="149"/>
    </location>
</feature>
<dbReference type="PROSITE" id="PS50887">
    <property type="entry name" value="GGDEF"/>
    <property type="match status" value="1"/>
</dbReference>
<dbReference type="KEGG" id="ttl:TtJL18_0404"/>
<sequence>MRPTLEVLDPLIPARRRLAVRLLLLGSVLTALAYWASSQVGLDPVDRHLLPILATGFLMGGLLHYRPGTAPWLLPLVHGLLALYLLASLAYQLLLKPNPLGLSPAAYWVPFVYFSAFLFFPARRALSLARLYLLLLFLLAVLGALRGHFQPAHLNALAQFLGANLAYTALLYLLTSLREGYQEVQAEAHTDFLTGLYNRRYLDLLLPQELARAKRYGRPLSLVLLDLDGFKAVNDLHGHEVGDRVLQALAQRLEPHLRRSDRAVRLGGEEFALLLPETPLRQALRLAERLRRAVEAMAVPPVARITASFGVAEARPTDTPLTLLRRADEAMYRAKRKGKNRVEAAPK</sequence>
<keyword evidence="1" id="KW-0472">Membrane</keyword>
<dbReference type="AlphaFoldDB" id="H9ZPQ3"/>
<feature type="transmembrane region" description="Helical" evidence="1">
    <location>
        <begin position="48"/>
        <end position="65"/>
    </location>
</feature>
<dbReference type="PANTHER" id="PTHR45138:SF9">
    <property type="entry name" value="DIGUANYLATE CYCLASE DGCM-RELATED"/>
    <property type="match status" value="1"/>
</dbReference>
<evidence type="ECO:0000313" key="3">
    <source>
        <dbReference type="EMBL" id="AFH38313.1"/>
    </source>
</evidence>
<protein>
    <submittedName>
        <fullName evidence="3">Diguanylate cyclase (GGDEF) domain-containing protein</fullName>
    </submittedName>
</protein>
<dbReference type="Pfam" id="PF00990">
    <property type="entry name" value="GGDEF"/>
    <property type="match status" value="1"/>
</dbReference>
<dbReference type="GO" id="GO:0052621">
    <property type="term" value="F:diguanylate cyclase activity"/>
    <property type="evidence" value="ECO:0007669"/>
    <property type="project" value="TreeGrafter"/>
</dbReference>